<sequence length="201" mass="23477">MRVREEFEEVVKPHFSRLWTYCLYLSATQWEAEDLFQDSLLRAFQHYRKIGAFRHPRSLLYKIARNLSIDAYRKNRGTLVPLEEGVQASYYDPNYASVRGFMEWLTEQLSEREVDMLLLAEWYGYSYQEIAQHQGCTVPAVKMVLHRSKQTLRNGADKQPYGKGTDYPRGKASTVERWTRACISMGERPIAPPSQLVSMLI</sequence>
<dbReference type="SUPFAM" id="SSF88659">
    <property type="entry name" value="Sigma3 and sigma4 domains of RNA polymerase sigma factors"/>
    <property type="match status" value="1"/>
</dbReference>
<dbReference type="InterPro" id="IPR013249">
    <property type="entry name" value="RNA_pol_sigma70_r4_t2"/>
</dbReference>
<dbReference type="PANTHER" id="PTHR43133">
    <property type="entry name" value="RNA POLYMERASE ECF-TYPE SIGMA FACTO"/>
    <property type="match status" value="1"/>
</dbReference>
<evidence type="ECO:0000313" key="8">
    <source>
        <dbReference type="EMBL" id="UVI29507.1"/>
    </source>
</evidence>
<evidence type="ECO:0000256" key="3">
    <source>
        <dbReference type="ARBA" id="ARBA00023082"/>
    </source>
</evidence>
<feature type="domain" description="RNA polymerase sigma-70 region 2" evidence="6">
    <location>
        <begin position="11"/>
        <end position="76"/>
    </location>
</feature>
<dbReference type="InterPro" id="IPR013324">
    <property type="entry name" value="RNA_pol_sigma_r3/r4-like"/>
</dbReference>
<dbReference type="Pfam" id="PF04542">
    <property type="entry name" value="Sigma70_r2"/>
    <property type="match status" value="1"/>
</dbReference>
<dbReference type="CDD" id="cd06171">
    <property type="entry name" value="Sigma70_r4"/>
    <property type="match status" value="1"/>
</dbReference>
<dbReference type="Pfam" id="PF08281">
    <property type="entry name" value="Sigma70_r4_2"/>
    <property type="match status" value="1"/>
</dbReference>
<name>A0ABY5S6H4_9BACL</name>
<protein>
    <submittedName>
        <fullName evidence="8">RNA polymerase sigma factor</fullName>
    </submittedName>
</protein>
<organism evidence="8 9">
    <name type="scientific">Paenibacillus spongiae</name>
    <dbReference type="NCBI Taxonomy" id="2909671"/>
    <lineage>
        <taxon>Bacteria</taxon>
        <taxon>Bacillati</taxon>
        <taxon>Bacillota</taxon>
        <taxon>Bacilli</taxon>
        <taxon>Bacillales</taxon>
        <taxon>Paenibacillaceae</taxon>
        <taxon>Paenibacillus</taxon>
    </lineage>
</organism>
<evidence type="ECO:0000256" key="4">
    <source>
        <dbReference type="ARBA" id="ARBA00023125"/>
    </source>
</evidence>
<keyword evidence="5" id="KW-0804">Transcription</keyword>
<accession>A0ABY5S6H4</accession>
<keyword evidence="2" id="KW-0805">Transcription regulation</keyword>
<dbReference type="RefSeq" id="WP_258385596.1">
    <property type="nucleotide sequence ID" value="NZ_CP091430.1"/>
</dbReference>
<dbReference type="EMBL" id="CP091430">
    <property type="protein sequence ID" value="UVI29507.1"/>
    <property type="molecule type" value="Genomic_DNA"/>
</dbReference>
<dbReference type="InterPro" id="IPR013325">
    <property type="entry name" value="RNA_pol_sigma_r2"/>
</dbReference>
<comment type="similarity">
    <text evidence="1">Belongs to the sigma-70 factor family. ECF subfamily.</text>
</comment>
<evidence type="ECO:0000313" key="9">
    <source>
        <dbReference type="Proteomes" id="UP001057877"/>
    </source>
</evidence>
<feature type="domain" description="RNA polymerase sigma factor 70 region 4 type 2" evidence="7">
    <location>
        <begin position="107"/>
        <end position="152"/>
    </location>
</feature>
<evidence type="ECO:0000256" key="1">
    <source>
        <dbReference type="ARBA" id="ARBA00010641"/>
    </source>
</evidence>
<reference evidence="8" key="1">
    <citation type="submission" date="2022-01" db="EMBL/GenBank/DDBJ databases">
        <title>Paenibacillus spongiae sp. nov., isolated from marine sponge.</title>
        <authorList>
            <person name="Li Z."/>
            <person name="Zhang M."/>
        </authorList>
    </citation>
    <scope>NUCLEOTIDE SEQUENCE</scope>
    <source>
        <strain evidence="8">PHS-Z3</strain>
    </source>
</reference>
<evidence type="ECO:0000256" key="2">
    <source>
        <dbReference type="ARBA" id="ARBA00023015"/>
    </source>
</evidence>
<dbReference type="Gene3D" id="1.10.1740.10">
    <property type="match status" value="1"/>
</dbReference>
<dbReference type="InterPro" id="IPR039425">
    <property type="entry name" value="RNA_pol_sigma-70-like"/>
</dbReference>
<dbReference type="Proteomes" id="UP001057877">
    <property type="component" value="Chromosome"/>
</dbReference>
<dbReference type="InterPro" id="IPR014284">
    <property type="entry name" value="RNA_pol_sigma-70_dom"/>
</dbReference>
<dbReference type="NCBIfam" id="TIGR02937">
    <property type="entry name" value="sigma70-ECF"/>
    <property type="match status" value="1"/>
</dbReference>
<dbReference type="InterPro" id="IPR036388">
    <property type="entry name" value="WH-like_DNA-bd_sf"/>
</dbReference>
<keyword evidence="9" id="KW-1185">Reference proteome</keyword>
<evidence type="ECO:0000259" key="7">
    <source>
        <dbReference type="Pfam" id="PF08281"/>
    </source>
</evidence>
<keyword evidence="4" id="KW-0238">DNA-binding</keyword>
<proteinExistence type="inferred from homology"/>
<keyword evidence="3" id="KW-0731">Sigma factor</keyword>
<evidence type="ECO:0000259" key="6">
    <source>
        <dbReference type="Pfam" id="PF04542"/>
    </source>
</evidence>
<dbReference type="PANTHER" id="PTHR43133:SF8">
    <property type="entry name" value="RNA POLYMERASE SIGMA FACTOR HI_1459-RELATED"/>
    <property type="match status" value="1"/>
</dbReference>
<evidence type="ECO:0000256" key="5">
    <source>
        <dbReference type="ARBA" id="ARBA00023163"/>
    </source>
</evidence>
<dbReference type="Gene3D" id="1.10.10.10">
    <property type="entry name" value="Winged helix-like DNA-binding domain superfamily/Winged helix DNA-binding domain"/>
    <property type="match status" value="1"/>
</dbReference>
<dbReference type="SUPFAM" id="SSF88946">
    <property type="entry name" value="Sigma2 domain of RNA polymerase sigma factors"/>
    <property type="match status" value="1"/>
</dbReference>
<dbReference type="InterPro" id="IPR007627">
    <property type="entry name" value="RNA_pol_sigma70_r2"/>
</dbReference>
<gene>
    <name evidence="8" type="ORF">L1F29_29490</name>
</gene>